<dbReference type="PANTHER" id="PTHR30386">
    <property type="entry name" value="MEMBRANE FUSION SUBUNIT OF EMRAB-TOLC MULTIDRUG EFFLUX PUMP"/>
    <property type="match status" value="1"/>
</dbReference>
<accession>I4BUC7</accession>
<comment type="subcellular location">
    <subcellularLocation>
        <location evidence="1">Membrane</location>
        <topology evidence="1">Single-pass membrane protein</topology>
    </subcellularLocation>
</comment>
<dbReference type="eggNOG" id="COG1566">
    <property type="taxonomic scope" value="Bacteria"/>
</dbReference>
<dbReference type="EMBL" id="CP003198">
    <property type="protein sequence ID" value="AFM20884.1"/>
    <property type="molecule type" value="Genomic_DNA"/>
</dbReference>
<keyword evidence="2" id="KW-0812">Transmembrane</keyword>
<evidence type="ECO:0000256" key="2">
    <source>
        <dbReference type="ARBA" id="ARBA00022692"/>
    </source>
</evidence>
<dbReference type="InterPro" id="IPR058624">
    <property type="entry name" value="MdtA-like_HH"/>
</dbReference>
<gene>
    <name evidence="9" type="ordered locus">Anamo_0223</name>
</gene>
<dbReference type="InterPro" id="IPR050739">
    <property type="entry name" value="MFP"/>
</dbReference>
<feature type="domain" description="Multidrug resistance protein MdtA-like alpha-helical hairpin" evidence="6">
    <location>
        <begin position="119"/>
        <end position="183"/>
    </location>
</feature>
<proteinExistence type="predicted"/>
<dbReference type="Pfam" id="PF25876">
    <property type="entry name" value="HH_MFP_RND"/>
    <property type="match status" value="1"/>
</dbReference>
<dbReference type="KEGG" id="amo:Anamo_0223"/>
<protein>
    <submittedName>
        <fullName evidence="9">Multidrug resistance efflux pump</fullName>
    </submittedName>
</protein>
<keyword evidence="4" id="KW-0472">Membrane</keyword>
<keyword evidence="10" id="KW-1185">Reference proteome</keyword>
<evidence type="ECO:0000313" key="10">
    <source>
        <dbReference type="Proteomes" id="UP000006061"/>
    </source>
</evidence>
<evidence type="ECO:0000259" key="8">
    <source>
        <dbReference type="Pfam" id="PF25954"/>
    </source>
</evidence>
<evidence type="ECO:0000259" key="6">
    <source>
        <dbReference type="Pfam" id="PF25876"/>
    </source>
</evidence>
<organism evidence="9 10">
    <name type="scientific">Acetomicrobium mobile (strain ATCC BAA-54 / DSM 13181 / JCM 12221 / NGA)</name>
    <name type="common">Anaerobaculum mobile</name>
    <dbReference type="NCBI Taxonomy" id="891968"/>
    <lineage>
        <taxon>Bacteria</taxon>
        <taxon>Thermotogati</taxon>
        <taxon>Synergistota</taxon>
        <taxon>Synergistia</taxon>
        <taxon>Synergistales</taxon>
        <taxon>Acetomicrobiaceae</taxon>
        <taxon>Acetomicrobium</taxon>
    </lineage>
</organism>
<dbReference type="Proteomes" id="UP000006061">
    <property type="component" value="Chromosome"/>
</dbReference>
<dbReference type="PANTHER" id="PTHR30386:SF26">
    <property type="entry name" value="TRANSPORT PROTEIN COMB"/>
    <property type="match status" value="1"/>
</dbReference>
<evidence type="ECO:0000256" key="4">
    <source>
        <dbReference type="ARBA" id="ARBA00023136"/>
    </source>
</evidence>
<dbReference type="PATRIC" id="fig|891968.3.peg.219"/>
<evidence type="ECO:0000256" key="3">
    <source>
        <dbReference type="ARBA" id="ARBA00022989"/>
    </source>
</evidence>
<dbReference type="HOGENOM" id="CLU_018816_15_1_0"/>
<dbReference type="AlphaFoldDB" id="I4BUC7"/>
<keyword evidence="5" id="KW-0175">Coiled coil</keyword>
<reference evidence="10" key="1">
    <citation type="journal article" date="2013" name="Stand. Genomic Sci.">
        <title>Complete genome sequence of the moderate thermophile Anaerobaculum mobile type strain (NGA(T)).</title>
        <authorList>
            <person name="Mavromatis K."/>
            <person name="Stackebrandt E."/>
            <person name="Held B."/>
            <person name="Lapidus A."/>
            <person name="Nolan M."/>
            <person name="Lucas S."/>
            <person name="Hammon N."/>
            <person name="Deshpande S."/>
            <person name="Cheng J.F."/>
            <person name="Tapia R."/>
            <person name="Goodwin L.A."/>
            <person name="Pitluck S."/>
            <person name="Liolios K."/>
            <person name="Pagani I."/>
            <person name="Ivanova N."/>
            <person name="Mikhailova N."/>
            <person name="Huntemann M."/>
            <person name="Pati A."/>
            <person name="Chen A."/>
            <person name="Palaniappan K."/>
            <person name="Land M."/>
            <person name="Rohde M."/>
            <person name="Spring S."/>
            <person name="Goker M."/>
            <person name="Woyke T."/>
            <person name="Detter J.C."/>
            <person name="Bristow J."/>
            <person name="Eisen J.A."/>
            <person name="Markowitz V."/>
            <person name="Hugenholtz P."/>
            <person name="Klenk H.P."/>
            <person name="Kyrpides N.C."/>
        </authorList>
    </citation>
    <scope>NUCLEOTIDE SEQUENCE</scope>
    <source>
        <strain evidence="10">ATCC BAA-54 / DSM 13181 / NGA</strain>
    </source>
</reference>
<feature type="domain" description="Multidrug resistance protein MdtA-like barrel-sandwich hybrid" evidence="7">
    <location>
        <begin position="49"/>
        <end position="246"/>
    </location>
</feature>
<dbReference type="SUPFAM" id="SSF111369">
    <property type="entry name" value="HlyD-like secretion proteins"/>
    <property type="match status" value="3"/>
</dbReference>
<dbReference type="GO" id="GO:0016020">
    <property type="term" value="C:membrane"/>
    <property type="evidence" value="ECO:0007669"/>
    <property type="project" value="UniProtKB-SubCell"/>
</dbReference>
<evidence type="ECO:0000256" key="1">
    <source>
        <dbReference type="ARBA" id="ARBA00004167"/>
    </source>
</evidence>
<feature type="coiled-coil region" evidence="5">
    <location>
        <begin position="86"/>
        <end position="123"/>
    </location>
</feature>
<feature type="domain" description="CusB-like beta-barrel" evidence="8">
    <location>
        <begin position="250"/>
        <end position="288"/>
    </location>
</feature>
<evidence type="ECO:0000259" key="7">
    <source>
        <dbReference type="Pfam" id="PF25917"/>
    </source>
</evidence>
<dbReference type="InterPro" id="IPR058625">
    <property type="entry name" value="MdtA-like_BSH"/>
</dbReference>
<dbReference type="Gene3D" id="2.40.30.170">
    <property type="match status" value="1"/>
</dbReference>
<keyword evidence="3" id="KW-1133">Transmembrane helix</keyword>
<evidence type="ECO:0000313" key="9">
    <source>
        <dbReference type="EMBL" id="AFM20884.1"/>
    </source>
</evidence>
<evidence type="ECO:0000256" key="5">
    <source>
        <dbReference type="SAM" id="Coils"/>
    </source>
</evidence>
<name>I4BUC7_ACEMN</name>
<dbReference type="STRING" id="891968.Anamo_0223"/>
<dbReference type="GO" id="GO:0055085">
    <property type="term" value="P:transmembrane transport"/>
    <property type="evidence" value="ECO:0007669"/>
    <property type="project" value="InterPro"/>
</dbReference>
<dbReference type="InterPro" id="IPR058792">
    <property type="entry name" value="Beta-barrel_RND_2"/>
</dbReference>
<dbReference type="Gene3D" id="1.10.287.470">
    <property type="entry name" value="Helix hairpin bin"/>
    <property type="match status" value="1"/>
</dbReference>
<dbReference type="Pfam" id="PF25954">
    <property type="entry name" value="Beta-barrel_RND_2"/>
    <property type="match status" value="1"/>
</dbReference>
<dbReference type="Pfam" id="PF25917">
    <property type="entry name" value="BSH_RND"/>
    <property type="match status" value="1"/>
</dbReference>
<feature type="coiled-coil region" evidence="5">
    <location>
        <begin position="169"/>
        <end position="210"/>
    </location>
</feature>
<dbReference type="Gene3D" id="2.40.50.100">
    <property type="match status" value="1"/>
</dbReference>
<sequence precursor="true">MKMSKKAKKYVGMAILLAAAIVCGVYFLPKVFYNFTHVSTDDAYVEGTIVPIAPQVSGKVINVYAERNQLVKKGQILFEIDPTDYVQEVEDTKNAYEASVVQLEDIKVAIQGKEAEIEKAHQDLLASQAKYEYAQKQRDRYYNLLKENVISQDEYDNVEAAFKVNQANVAAQIANIKKLELDLKDLQTQLIKQQHLIEQAEAKYELARINLDRTKIYAPIDGYVAKRNVEVGQHVQAGTPLLNIVDLTHVWITANFEETSISKIRVGAKVAVKVDAYPGKIFYGYVHSFQSGSGAVFSLLPPENAVGNFIKVVQRIPVKIDLTSPYDPNAPLYPGLSVVPYVSVK</sequence>